<evidence type="ECO:0000256" key="2">
    <source>
        <dbReference type="ARBA" id="ARBA00022475"/>
    </source>
</evidence>
<comment type="subcellular location">
    <subcellularLocation>
        <location evidence="1">Cell membrane</location>
        <topology evidence="1">Multi-pass membrane protein</topology>
    </subcellularLocation>
</comment>
<keyword evidence="2" id="KW-1003">Cell membrane</keyword>
<reference evidence="11 12" key="1">
    <citation type="submission" date="2023-09" db="EMBL/GenBank/DDBJ databases">
        <authorList>
            <person name="Wang M."/>
        </authorList>
    </citation>
    <scope>NUCLEOTIDE SEQUENCE [LARGE SCALE GENOMIC DNA]</scope>
    <source>
        <strain evidence="11">GT-2023</strain>
        <tissue evidence="11">Liver</tissue>
    </source>
</reference>
<keyword evidence="7" id="KW-0675">Receptor</keyword>
<evidence type="ECO:0000259" key="10">
    <source>
        <dbReference type="PROSITE" id="PS50262"/>
    </source>
</evidence>
<gene>
    <name evidence="11" type="ORF">QQF64_000798</name>
</gene>
<keyword evidence="3 9" id="KW-0812">Transmembrane</keyword>
<comment type="caution">
    <text evidence="11">The sequence shown here is derived from an EMBL/GenBank/DDBJ whole genome shotgun (WGS) entry which is preliminary data.</text>
</comment>
<name>A0ABR3NZT2_9TELE</name>
<evidence type="ECO:0000256" key="1">
    <source>
        <dbReference type="ARBA" id="ARBA00004651"/>
    </source>
</evidence>
<evidence type="ECO:0000256" key="5">
    <source>
        <dbReference type="ARBA" id="ARBA00023040"/>
    </source>
</evidence>
<keyword evidence="4 9" id="KW-1133">Transmembrane helix</keyword>
<proteinExistence type="predicted"/>
<dbReference type="EMBL" id="JAYMGO010000001">
    <property type="protein sequence ID" value="KAL1281995.1"/>
    <property type="molecule type" value="Genomic_DNA"/>
</dbReference>
<keyword evidence="12" id="KW-1185">Reference proteome</keyword>
<dbReference type="PROSITE" id="PS50262">
    <property type="entry name" value="G_PROTEIN_RECEP_F1_2"/>
    <property type="match status" value="1"/>
</dbReference>
<dbReference type="SUPFAM" id="SSF81321">
    <property type="entry name" value="Family A G protein-coupled receptor-like"/>
    <property type="match status" value="1"/>
</dbReference>
<evidence type="ECO:0000256" key="9">
    <source>
        <dbReference type="SAM" id="Phobius"/>
    </source>
</evidence>
<keyword evidence="8" id="KW-0807">Transducer</keyword>
<protein>
    <recommendedName>
        <fullName evidence="10">G-protein coupled receptors family 1 profile domain-containing protein</fullName>
    </recommendedName>
</protein>
<sequence>MTFSKLLNESKDEFPSDFLSNISNTTCEGITLDSQVIGVGIFLAVFILVAIVGNILVILSVLCNKHLQTVTNFFIVNLAIADLLLSIIVLPFSASLECWDAGCSVGSSATSGQRWMCSAARRLF</sequence>
<evidence type="ECO:0000256" key="7">
    <source>
        <dbReference type="ARBA" id="ARBA00023170"/>
    </source>
</evidence>
<dbReference type="Pfam" id="PF00001">
    <property type="entry name" value="7tm_1"/>
    <property type="match status" value="1"/>
</dbReference>
<accession>A0ABR3NZT2</accession>
<feature type="transmembrane region" description="Helical" evidence="9">
    <location>
        <begin position="74"/>
        <end position="94"/>
    </location>
</feature>
<dbReference type="PANTHER" id="PTHR24248:SF14">
    <property type="entry name" value="ALPHA-1D ADRENERGIC RECEPTOR"/>
    <property type="match status" value="1"/>
</dbReference>
<dbReference type="InterPro" id="IPR000276">
    <property type="entry name" value="GPCR_Rhodpsn"/>
</dbReference>
<dbReference type="Proteomes" id="UP001558613">
    <property type="component" value="Unassembled WGS sequence"/>
</dbReference>
<evidence type="ECO:0000256" key="6">
    <source>
        <dbReference type="ARBA" id="ARBA00023136"/>
    </source>
</evidence>
<organism evidence="11 12">
    <name type="scientific">Cirrhinus molitorella</name>
    <name type="common">mud carp</name>
    <dbReference type="NCBI Taxonomy" id="172907"/>
    <lineage>
        <taxon>Eukaryota</taxon>
        <taxon>Metazoa</taxon>
        <taxon>Chordata</taxon>
        <taxon>Craniata</taxon>
        <taxon>Vertebrata</taxon>
        <taxon>Euteleostomi</taxon>
        <taxon>Actinopterygii</taxon>
        <taxon>Neopterygii</taxon>
        <taxon>Teleostei</taxon>
        <taxon>Ostariophysi</taxon>
        <taxon>Cypriniformes</taxon>
        <taxon>Cyprinidae</taxon>
        <taxon>Labeoninae</taxon>
        <taxon>Labeonini</taxon>
        <taxon>Cirrhinus</taxon>
    </lineage>
</organism>
<evidence type="ECO:0000313" key="11">
    <source>
        <dbReference type="EMBL" id="KAL1281995.1"/>
    </source>
</evidence>
<dbReference type="InterPro" id="IPR017452">
    <property type="entry name" value="GPCR_Rhodpsn_7TM"/>
</dbReference>
<keyword evidence="6 9" id="KW-0472">Membrane</keyword>
<dbReference type="PRINTS" id="PR00237">
    <property type="entry name" value="GPCRRHODOPSN"/>
</dbReference>
<evidence type="ECO:0000256" key="4">
    <source>
        <dbReference type="ARBA" id="ARBA00022989"/>
    </source>
</evidence>
<feature type="domain" description="G-protein coupled receptors family 1 profile" evidence="10">
    <location>
        <begin position="53"/>
        <end position="92"/>
    </location>
</feature>
<dbReference type="Gene3D" id="1.20.1070.10">
    <property type="entry name" value="Rhodopsin 7-helix transmembrane proteins"/>
    <property type="match status" value="1"/>
</dbReference>
<evidence type="ECO:0000256" key="3">
    <source>
        <dbReference type="ARBA" id="ARBA00022692"/>
    </source>
</evidence>
<evidence type="ECO:0000256" key="8">
    <source>
        <dbReference type="ARBA" id="ARBA00023224"/>
    </source>
</evidence>
<evidence type="ECO:0000313" key="12">
    <source>
        <dbReference type="Proteomes" id="UP001558613"/>
    </source>
</evidence>
<dbReference type="PANTHER" id="PTHR24248">
    <property type="entry name" value="ADRENERGIC RECEPTOR-RELATED G-PROTEIN COUPLED RECEPTOR"/>
    <property type="match status" value="1"/>
</dbReference>
<feature type="transmembrane region" description="Helical" evidence="9">
    <location>
        <begin position="41"/>
        <end position="62"/>
    </location>
</feature>
<keyword evidence="5" id="KW-0297">G-protein coupled receptor</keyword>